<dbReference type="InterPro" id="IPR009080">
    <property type="entry name" value="tRNAsynth_Ia_anticodon-bd"/>
</dbReference>
<name>A0A2N3YMG9_9MICO</name>
<evidence type="ECO:0000256" key="12">
    <source>
        <dbReference type="ARBA" id="ARBA00023146"/>
    </source>
</evidence>
<keyword evidence="6 15" id="KW-0436">Ligase</keyword>
<dbReference type="FunFam" id="3.40.50.620:FF:000063">
    <property type="entry name" value="Isoleucine--tRNA ligase"/>
    <property type="match status" value="1"/>
</dbReference>
<dbReference type="GO" id="GO:0000049">
    <property type="term" value="F:tRNA binding"/>
    <property type="evidence" value="ECO:0007669"/>
    <property type="project" value="InterPro"/>
</dbReference>
<dbReference type="InterPro" id="IPR023586">
    <property type="entry name" value="Ile-tRNA-ligase_type2"/>
</dbReference>
<dbReference type="GO" id="GO:0005524">
    <property type="term" value="F:ATP binding"/>
    <property type="evidence" value="ECO:0007669"/>
    <property type="project" value="UniProtKB-UniRule"/>
</dbReference>
<organism evidence="19 20">
    <name type="scientific">Phycicoccus duodecadis</name>
    <dbReference type="NCBI Taxonomy" id="173053"/>
    <lineage>
        <taxon>Bacteria</taxon>
        <taxon>Bacillati</taxon>
        <taxon>Actinomycetota</taxon>
        <taxon>Actinomycetes</taxon>
        <taxon>Micrococcales</taxon>
        <taxon>Intrasporangiaceae</taxon>
        <taxon>Phycicoccus</taxon>
    </lineage>
</organism>
<dbReference type="Gene3D" id="1.10.730.10">
    <property type="entry name" value="Isoleucyl-tRNA Synthetase, Domain 1"/>
    <property type="match status" value="1"/>
</dbReference>
<comment type="subcellular location">
    <subcellularLocation>
        <location evidence="2 15">Cytoplasm</location>
    </subcellularLocation>
</comment>
<dbReference type="InterPro" id="IPR009008">
    <property type="entry name" value="Val/Leu/Ile-tRNA-synth_edit"/>
</dbReference>
<feature type="domain" description="Aminoacyl-tRNA synthetase class Ia" evidence="17">
    <location>
        <begin position="32"/>
        <end position="693"/>
    </location>
</feature>
<keyword evidence="12 15" id="KW-0030">Aminoacyl-tRNA synthetase</keyword>
<dbReference type="PROSITE" id="PS00178">
    <property type="entry name" value="AA_TRNA_LIGASE_I"/>
    <property type="match status" value="1"/>
</dbReference>
<dbReference type="InterPro" id="IPR002300">
    <property type="entry name" value="aa-tRNA-synth_Ia"/>
</dbReference>
<dbReference type="Pfam" id="PF00133">
    <property type="entry name" value="tRNA-synt_1"/>
    <property type="match status" value="1"/>
</dbReference>
<dbReference type="Pfam" id="PF08264">
    <property type="entry name" value="Anticodon_1"/>
    <property type="match status" value="1"/>
</dbReference>
<dbReference type="GO" id="GO:0008270">
    <property type="term" value="F:zinc ion binding"/>
    <property type="evidence" value="ECO:0007669"/>
    <property type="project" value="UniProtKB-UniRule"/>
</dbReference>
<dbReference type="GO" id="GO:0002161">
    <property type="term" value="F:aminoacyl-tRNA deacylase activity"/>
    <property type="evidence" value="ECO:0007669"/>
    <property type="project" value="InterPro"/>
</dbReference>
<comment type="domain">
    <text evidence="15">IleRS has two distinct active sites: one for aminoacylation and one for editing. The misactivated valine is translocated from the active site to the editing site, which sterically excludes the correctly activated isoleucine. The single editing site contains two valyl binding pockets, one specific for each substrate (Val-AMP or Val-tRNA(Ile)).</text>
</comment>
<feature type="short sequence motif" description="'KMSKS' region" evidence="15">
    <location>
        <begin position="659"/>
        <end position="663"/>
    </location>
</feature>
<dbReference type="InterPro" id="IPR033709">
    <property type="entry name" value="Anticodon_Ile_ABEc"/>
</dbReference>
<feature type="region of interest" description="Disordered" evidence="16">
    <location>
        <begin position="549"/>
        <end position="568"/>
    </location>
</feature>
<dbReference type="FunFam" id="3.40.50.620:FF:000075">
    <property type="entry name" value="Isoleucine--tRNA ligase"/>
    <property type="match status" value="1"/>
</dbReference>
<dbReference type="AlphaFoldDB" id="A0A2N3YMG9"/>
<feature type="region of interest" description="Disordered" evidence="16">
    <location>
        <begin position="1"/>
        <end position="20"/>
    </location>
</feature>
<feature type="short sequence motif" description="'HIGH' region" evidence="15">
    <location>
        <begin position="66"/>
        <end position="76"/>
    </location>
</feature>
<evidence type="ECO:0000256" key="11">
    <source>
        <dbReference type="ARBA" id="ARBA00022917"/>
    </source>
</evidence>
<dbReference type="GO" id="GO:0006428">
    <property type="term" value="P:isoleucyl-tRNA aminoacylation"/>
    <property type="evidence" value="ECO:0007669"/>
    <property type="project" value="UniProtKB-UniRule"/>
</dbReference>
<evidence type="ECO:0000256" key="4">
    <source>
        <dbReference type="ARBA" id="ARBA00011245"/>
    </source>
</evidence>
<evidence type="ECO:0000256" key="9">
    <source>
        <dbReference type="ARBA" id="ARBA00022833"/>
    </source>
</evidence>
<dbReference type="PRINTS" id="PR00984">
    <property type="entry name" value="TRNASYNTHILE"/>
</dbReference>
<dbReference type="Gene3D" id="3.90.740.10">
    <property type="entry name" value="Valyl/Leucyl/Isoleucyl-tRNA synthetase, editing domain"/>
    <property type="match status" value="1"/>
</dbReference>
<gene>
    <name evidence="15" type="primary">ileS</name>
    <name evidence="19" type="ORF">ATL31_2916</name>
</gene>
<dbReference type="EMBL" id="PJNE01000001">
    <property type="protein sequence ID" value="PKW28061.1"/>
    <property type="molecule type" value="Genomic_DNA"/>
</dbReference>
<feature type="binding site" evidence="15">
    <location>
        <position position="662"/>
    </location>
    <ligand>
        <name>ATP</name>
        <dbReference type="ChEBI" id="CHEBI:30616"/>
    </ligand>
</feature>
<dbReference type="OrthoDB" id="9810365at2"/>
<comment type="cofactor">
    <cofactor evidence="1 15">
        <name>Zn(2+)</name>
        <dbReference type="ChEBI" id="CHEBI:29105"/>
    </cofactor>
</comment>
<evidence type="ECO:0000256" key="2">
    <source>
        <dbReference type="ARBA" id="ARBA00004496"/>
    </source>
</evidence>
<feature type="domain" description="Methionyl/Valyl/Leucyl/Isoleucyl-tRNA synthetase anticodon-binding" evidence="18">
    <location>
        <begin position="748"/>
        <end position="894"/>
    </location>
</feature>
<comment type="subunit">
    <text evidence="4 15">Monomer.</text>
</comment>
<protein>
    <recommendedName>
        <fullName evidence="15">Isoleucine--tRNA ligase</fullName>
        <ecNumber evidence="15">6.1.1.5</ecNumber>
    </recommendedName>
    <alternativeName>
        <fullName evidence="15">Isoleucyl-tRNA synthetase</fullName>
        <shortName evidence="15">IleRS</shortName>
    </alternativeName>
</protein>
<evidence type="ECO:0000256" key="3">
    <source>
        <dbReference type="ARBA" id="ARBA00007078"/>
    </source>
</evidence>
<dbReference type="SUPFAM" id="SSF47323">
    <property type="entry name" value="Anticodon-binding domain of a subclass of class I aminoacyl-tRNA synthetases"/>
    <property type="match status" value="1"/>
</dbReference>
<evidence type="ECO:0000256" key="1">
    <source>
        <dbReference type="ARBA" id="ARBA00001947"/>
    </source>
</evidence>
<keyword evidence="20" id="KW-1185">Reference proteome</keyword>
<dbReference type="InterPro" id="IPR014729">
    <property type="entry name" value="Rossmann-like_a/b/a_fold"/>
</dbReference>
<keyword evidence="9 15" id="KW-0862">Zinc</keyword>
<evidence type="ECO:0000256" key="8">
    <source>
        <dbReference type="ARBA" id="ARBA00022741"/>
    </source>
</evidence>
<evidence type="ECO:0000256" key="7">
    <source>
        <dbReference type="ARBA" id="ARBA00022723"/>
    </source>
</evidence>
<evidence type="ECO:0000313" key="20">
    <source>
        <dbReference type="Proteomes" id="UP000233781"/>
    </source>
</evidence>
<accession>A0A2N3YMG9</accession>
<evidence type="ECO:0000256" key="10">
    <source>
        <dbReference type="ARBA" id="ARBA00022840"/>
    </source>
</evidence>
<evidence type="ECO:0000256" key="6">
    <source>
        <dbReference type="ARBA" id="ARBA00022598"/>
    </source>
</evidence>
<dbReference type="PANTHER" id="PTHR42780:SF1">
    <property type="entry name" value="ISOLEUCINE--TRNA LIGASE, CYTOPLASMIC"/>
    <property type="match status" value="1"/>
</dbReference>
<dbReference type="CDD" id="cd07961">
    <property type="entry name" value="Anticodon_Ia_Ile_ABEc"/>
    <property type="match status" value="1"/>
</dbReference>
<comment type="similarity">
    <text evidence="3 15">Belongs to the class-I aminoacyl-tRNA synthetase family. IleS type 2 subfamily.</text>
</comment>
<dbReference type="Gene3D" id="3.40.50.620">
    <property type="entry name" value="HUPs"/>
    <property type="match status" value="2"/>
</dbReference>
<dbReference type="Pfam" id="PF19302">
    <property type="entry name" value="DUF5915"/>
    <property type="match status" value="1"/>
</dbReference>
<dbReference type="GO" id="GO:0004822">
    <property type="term" value="F:isoleucine-tRNA ligase activity"/>
    <property type="evidence" value="ECO:0007669"/>
    <property type="project" value="UniProtKB-UniRule"/>
</dbReference>
<evidence type="ECO:0000256" key="5">
    <source>
        <dbReference type="ARBA" id="ARBA00022490"/>
    </source>
</evidence>
<evidence type="ECO:0000259" key="17">
    <source>
        <dbReference type="Pfam" id="PF00133"/>
    </source>
</evidence>
<keyword evidence="8 15" id="KW-0547">Nucleotide-binding</keyword>
<evidence type="ECO:0000256" key="15">
    <source>
        <dbReference type="HAMAP-Rule" id="MF_02003"/>
    </source>
</evidence>
<feature type="compositionally biased region" description="Polar residues" evidence="16">
    <location>
        <begin position="1"/>
        <end position="11"/>
    </location>
</feature>
<reference evidence="19 20" key="1">
    <citation type="submission" date="2017-12" db="EMBL/GenBank/DDBJ databases">
        <title>Sequencing the genomes of 1000 Actinobacteria strains.</title>
        <authorList>
            <person name="Klenk H.-P."/>
        </authorList>
    </citation>
    <scope>NUCLEOTIDE SEQUENCE [LARGE SCALE GENOMIC DNA]</scope>
    <source>
        <strain evidence="19 20">DSM 12806</strain>
    </source>
</reference>
<dbReference type="HAMAP" id="MF_02003">
    <property type="entry name" value="Ile_tRNA_synth_type2"/>
    <property type="match status" value="1"/>
</dbReference>
<evidence type="ECO:0000259" key="18">
    <source>
        <dbReference type="Pfam" id="PF08264"/>
    </source>
</evidence>
<dbReference type="SUPFAM" id="SSF50677">
    <property type="entry name" value="ValRS/IleRS/LeuRS editing domain"/>
    <property type="match status" value="1"/>
</dbReference>
<comment type="caution">
    <text evidence="19">The sequence shown here is derived from an EMBL/GenBank/DDBJ whole genome shotgun (WGS) entry which is preliminary data.</text>
</comment>
<dbReference type="SUPFAM" id="SSF52374">
    <property type="entry name" value="Nucleotidylyl transferase"/>
    <property type="match status" value="1"/>
</dbReference>
<dbReference type="InterPro" id="IPR013155">
    <property type="entry name" value="M/V/L/I-tRNA-synth_anticd-bd"/>
</dbReference>
<dbReference type="RefSeq" id="WP_101396479.1">
    <property type="nucleotide sequence ID" value="NZ_PJNE01000001.1"/>
</dbReference>
<keyword evidence="7 15" id="KW-0479">Metal-binding</keyword>
<comment type="catalytic activity">
    <reaction evidence="14 15">
        <text>tRNA(Ile) + L-isoleucine + ATP = L-isoleucyl-tRNA(Ile) + AMP + diphosphate</text>
        <dbReference type="Rhea" id="RHEA:11060"/>
        <dbReference type="Rhea" id="RHEA-COMP:9666"/>
        <dbReference type="Rhea" id="RHEA-COMP:9695"/>
        <dbReference type="ChEBI" id="CHEBI:30616"/>
        <dbReference type="ChEBI" id="CHEBI:33019"/>
        <dbReference type="ChEBI" id="CHEBI:58045"/>
        <dbReference type="ChEBI" id="CHEBI:78442"/>
        <dbReference type="ChEBI" id="CHEBI:78528"/>
        <dbReference type="ChEBI" id="CHEBI:456215"/>
        <dbReference type="EC" id="6.1.1.5"/>
    </reaction>
</comment>
<evidence type="ECO:0000313" key="19">
    <source>
        <dbReference type="EMBL" id="PKW28061.1"/>
    </source>
</evidence>
<comment type="function">
    <text evidence="13 15">Catalyzes the attachment of isoleucine to tRNA(Ile). As IleRS can inadvertently accommodate and process structurally similar amino acids such as valine, to avoid such errors it has two additional distinct tRNA(Ile)-dependent editing activities. One activity is designated as 'pretransfer' editing and involves the hydrolysis of activated Val-AMP. The other activity is designated 'posttransfer' editing and involves deacylation of mischarged Val-tRNA(Ile).</text>
</comment>
<keyword evidence="10 15" id="KW-0067">ATP-binding</keyword>
<dbReference type="CDD" id="cd00818">
    <property type="entry name" value="IleRS_core"/>
    <property type="match status" value="1"/>
</dbReference>
<evidence type="ECO:0000256" key="16">
    <source>
        <dbReference type="SAM" id="MobiDB-lite"/>
    </source>
</evidence>
<keyword evidence="5 15" id="KW-0963">Cytoplasm</keyword>
<sequence>MTYPKVSTTGTHAGAAFGVPASPRLPQVEEAVLAHWEADGTFAASIENRPRGERGENEFVFYDGPPFANGLPHYGHLLTGYVKDVVPRYQTMRGRRVERRFGWDTHGLPAELEAMRLNGIKTTDEILELGIEKFNEACRESVMKYTGEWRDYVTRQARWVDFDHDYRTMNADYMESVIWAFKSLYDKGYVYEGFRVLPYCWNDETPLSNHELRMDDEVYQNRQDPAVTVGYRFDDTGTDPVLDGAHVLIWTTTPWTLPSNLAVMVGSDIDYVVVEAPVPGTERTARYLLAEARLEAYRRELADAEGEFRVLGRYRGADLVGRTYTPPFSYYAGHANAFRVVAADDAVTTTDGTGVVHTAGAFGEVDKEVTDREGIEAVMPVGKDGRFTAPVGDYEGVQVFDANALVIEHLKAATRGEGPTGSVSPGTVLLRRESYDHSYPHCWRCREPLIYKGVESWFVEVTAIKDRMTALNQEITWVPEHVKDGQFGKWLENARDWSITRNRFWGSPVPVWKSDDPAYPRIDVYGSFEQMERDFGDLPRDRAGNPDLHRPFVDELTRPNPDDPTGRSTMRRVEDVLDVWFDSGSMSYAQVHYPFENAEWFAGTDTQDAHFPADFIVEYIGQTRGWFYTLHILATALFDRPAFENCMSHGIVLGNDGQKMSKSLRNYPDVREVFDRDGADAMRWFLMASPILRGGNLVVTEEGIREGVRQVILPLWSCWYFFSLYANAANGGAGYEAHWSTASTDPLDRYLLAKLRTLVTTVSGQMDAYDVPGACESVRGFVDVMTNWYIRRSRERFWDSGSGDSSRSEAAFDTLYTALEVLTRVAAPLLPLVTEEVWRGLTGGRSVHLADWPDADALPADEALVAAMDQVRAVCSTGSSLRKAEKLRVRLPLRELTVVSADPAGLEPFAGIVRDELNVKAVRVLDVADASGADFGISQRLTVNARAAGPRLGREVQTAIKGSKSGDWSVADDGTVTAGGLALVEGEYTLETVVDAAAAGGSRATAMLPGGGFVVLDTEVTSDLEREGLARDLVRAVQQARKDAGLEVSDRIRLEVGGDDEVLAAVEAHRALVAGETLAEDVATLDAPDGEGVTVVTVGDGRTAHVRVSRR</sequence>
<dbReference type="GO" id="GO:0005737">
    <property type="term" value="C:cytoplasm"/>
    <property type="evidence" value="ECO:0007669"/>
    <property type="project" value="UniProtKB-SubCell"/>
</dbReference>
<keyword evidence="11 15" id="KW-0648">Protein biosynthesis</keyword>
<proteinExistence type="inferred from homology"/>
<dbReference type="NCBIfam" id="TIGR00392">
    <property type="entry name" value="ileS"/>
    <property type="match status" value="1"/>
</dbReference>
<dbReference type="InterPro" id="IPR002301">
    <property type="entry name" value="Ile-tRNA-ligase"/>
</dbReference>
<dbReference type="InterPro" id="IPR001412">
    <property type="entry name" value="aa-tRNA-synth_I_CS"/>
</dbReference>
<evidence type="ECO:0000256" key="13">
    <source>
        <dbReference type="ARBA" id="ARBA00025217"/>
    </source>
</evidence>
<dbReference type="Proteomes" id="UP000233781">
    <property type="component" value="Unassembled WGS sequence"/>
</dbReference>
<evidence type="ECO:0000256" key="14">
    <source>
        <dbReference type="ARBA" id="ARBA00048359"/>
    </source>
</evidence>
<dbReference type="EC" id="6.1.1.5" evidence="15"/>
<dbReference type="PANTHER" id="PTHR42780">
    <property type="entry name" value="SOLEUCYL-TRNA SYNTHETASE"/>
    <property type="match status" value="1"/>
</dbReference>